<feature type="transmembrane region" description="Helical" evidence="1">
    <location>
        <begin position="147"/>
        <end position="168"/>
    </location>
</feature>
<feature type="transmembrane region" description="Helical" evidence="1">
    <location>
        <begin position="180"/>
        <end position="201"/>
    </location>
</feature>
<reference evidence="3 4" key="1">
    <citation type="submission" date="2021-03" db="EMBL/GenBank/DDBJ databases">
        <title>Genomic Encyclopedia of Type Strains, Phase IV (KMG-IV): sequencing the most valuable type-strain genomes for metagenomic binning, comparative biology and taxonomic classification.</title>
        <authorList>
            <person name="Goeker M."/>
        </authorList>
    </citation>
    <scope>NUCLEOTIDE SEQUENCE [LARGE SCALE GENOMIC DNA]</scope>
    <source>
        <strain evidence="3 4">DSM 6139</strain>
    </source>
</reference>
<feature type="transmembrane region" description="Helical" evidence="1">
    <location>
        <begin position="6"/>
        <end position="25"/>
    </location>
</feature>
<keyword evidence="1" id="KW-0812">Transmembrane</keyword>
<dbReference type="SUPFAM" id="SSF55874">
    <property type="entry name" value="ATPase domain of HSP90 chaperone/DNA topoisomerase II/histidine kinase"/>
    <property type="match status" value="1"/>
</dbReference>
<feature type="domain" description="Sensor histidine kinase NatK-like C-terminal" evidence="2">
    <location>
        <begin position="317"/>
        <end position="420"/>
    </location>
</feature>
<evidence type="ECO:0000313" key="3">
    <source>
        <dbReference type="EMBL" id="MBP1921006.1"/>
    </source>
</evidence>
<dbReference type="CDD" id="cd16935">
    <property type="entry name" value="HATPase_AgrC-ComD-like"/>
    <property type="match status" value="1"/>
</dbReference>
<dbReference type="Proteomes" id="UP001519271">
    <property type="component" value="Unassembled WGS sequence"/>
</dbReference>
<organism evidence="3 4">
    <name type="scientific">Youngiibacter multivorans</name>
    <dbReference type="NCBI Taxonomy" id="937251"/>
    <lineage>
        <taxon>Bacteria</taxon>
        <taxon>Bacillati</taxon>
        <taxon>Bacillota</taxon>
        <taxon>Clostridia</taxon>
        <taxon>Eubacteriales</taxon>
        <taxon>Clostridiaceae</taxon>
        <taxon>Youngiibacter</taxon>
    </lineage>
</organism>
<protein>
    <recommendedName>
        <fullName evidence="2">Sensor histidine kinase NatK-like C-terminal domain-containing protein</fullName>
    </recommendedName>
</protein>
<feature type="transmembrane region" description="Helical" evidence="1">
    <location>
        <begin position="59"/>
        <end position="76"/>
    </location>
</feature>
<dbReference type="InterPro" id="IPR032834">
    <property type="entry name" value="NatK-like_C"/>
</dbReference>
<dbReference type="Pfam" id="PF14501">
    <property type="entry name" value="HATPase_c_5"/>
    <property type="match status" value="1"/>
</dbReference>
<name>A0ABS4G8W6_9CLOT</name>
<gene>
    <name evidence="3" type="ORF">J2Z34_003529</name>
</gene>
<dbReference type="RefSeq" id="WP_209461153.1">
    <property type="nucleotide sequence ID" value="NZ_JAGGKC010000064.1"/>
</dbReference>
<evidence type="ECO:0000256" key="1">
    <source>
        <dbReference type="SAM" id="Phobius"/>
    </source>
</evidence>
<accession>A0ABS4G8W6</accession>
<keyword evidence="1" id="KW-0472">Membrane</keyword>
<dbReference type="EMBL" id="JAGGKC010000064">
    <property type="protein sequence ID" value="MBP1921006.1"/>
    <property type="molecule type" value="Genomic_DNA"/>
</dbReference>
<feature type="transmembrane region" description="Helical" evidence="1">
    <location>
        <begin position="115"/>
        <end position="135"/>
    </location>
</feature>
<keyword evidence="4" id="KW-1185">Reference proteome</keyword>
<feature type="transmembrane region" description="Helical" evidence="1">
    <location>
        <begin position="37"/>
        <end position="53"/>
    </location>
</feature>
<comment type="caution">
    <text evidence="3">The sequence shown here is derived from an EMBL/GenBank/DDBJ whole genome shotgun (WGS) entry which is preliminary data.</text>
</comment>
<evidence type="ECO:0000259" key="2">
    <source>
        <dbReference type="Pfam" id="PF14501"/>
    </source>
</evidence>
<dbReference type="PANTHER" id="PTHR40448:SF1">
    <property type="entry name" value="TWO-COMPONENT SENSOR HISTIDINE KINASE"/>
    <property type="match status" value="1"/>
</dbReference>
<keyword evidence="1" id="KW-1133">Transmembrane helix</keyword>
<dbReference type="PANTHER" id="PTHR40448">
    <property type="entry name" value="TWO-COMPONENT SENSOR HISTIDINE KINASE"/>
    <property type="match status" value="1"/>
</dbReference>
<sequence>MGSDSIKFLRFFFETALFIGFFHGVKPKIAPTRAKKLFSLLILSFLSLLYFFDFLFPNIVLRFILRFLIFFIYLKYLKEISWQKAAYLSGMASSIYYALQNIFITPLLYPFFIESFIVVYGVFLFLFIFIYYQISFEKIEHIGADRVILLVSVISCILYVKYSLSVMIDGVSMKNIEMTLFPILLQLFLIASIILFEKYLYVQMEQEEARLHEVITDFKLKNIKNRIAAEDDLRLLTHDMKNHFIAIKKIVGTSDHHQLNNYINALLVNLESNDKYVETGNELLDGFLSEKIAEAEKDNISMSIILDFRPAAFISDMDICTIFGNALDNAIEASRKVTNPNDRFISVYSSTTAGQLAISFANAYEGTINKVNGLPLTTKSTSNHHGYGLLSLNKAVQKYDGIVSINLDTSNKFILTVMLPLPITSAG</sequence>
<evidence type="ECO:0000313" key="4">
    <source>
        <dbReference type="Proteomes" id="UP001519271"/>
    </source>
</evidence>
<dbReference type="InterPro" id="IPR036890">
    <property type="entry name" value="HATPase_C_sf"/>
</dbReference>
<proteinExistence type="predicted"/>
<dbReference type="Gene3D" id="3.30.565.10">
    <property type="entry name" value="Histidine kinase-like ATPase, C-terminal domain"/>
    <property type="match status" value="1"/>
</dbReference>
<feature type="transmembrane region" description="Helical" evidence="1">
    <location>
        <begin position="88"/>
        <end position="109"/>
    </location>
</feature>